<proteinExistence type="predicted"/>
<evidence type="ECO:0000259" key="3">
    <source>
        <dbReference type="PROSITE" id="PS51898"/>
    </source>
</evidence>
<dbReference type="PANTHER" id="PTHR30349:SF41">
    <property type="entry name" value="INTEGRASE_RECOMBINASE PROTEIN MJ0367-RELATED"/>
    <property type="match status" value="1"/>
</dbReference>
<name>E6QUZ2_9ZZZZ</name>
<reference evidence="4" key="1">
    <citation type="submission" date="2009-10" db="EMBL/GenBank/DDBJ databases">
        <title>Diversity of trophic interactions inside an arsenic-rich microbial ecosystem.</title>
        <authorList>
            <person name="Bertin P.N."/>
            <person name="Heinrich-Salmeron A."/>
            <person name="Pelletier E."/>
            <person name="Goulhen-Chollet F."/>
            <person name="Arsene-Ploetze F."/>
            <person name="Gallien S."/>
            <person name="Calteau A."/>
            <person name="Vallenet D."/>
            <person name="Casiot C."/>
            <person name="Chane-Woon-Ming B."/>
            <person name="Giloteaux L."/>
            <person name="Barakat M."/>
            <person name="Bonnefoy V."/>
            <person name="Bruneel O."/>
            <person name="Chandler M."/>
            <person name="Cleiss J."/>
            <person name="Duran R."/>
            <person name="Elbaz-Poulichet F."/>
            <person name="Fonknechten N."/>
            <person name="Lauga B."/>
            <person name="Mornico D."/>
            <person name="Ortet P."/>
            <person name="Schaeffer C."/>
            <person name="Siguier P."/>
            <person name="Alexander Thil Smith A."/>
            <person name="Van Dorsselaer A."/>
            <person name="Weissenbach J."/>
            <person name="Medigue C."/>
            <person name="Le Paslier D."/>
        </authorList>
    </citation>
    <scope>NUCLEOTIDE SEQUENCE</scope>
</reference>
<gene>
    <name evidence="4" type="ORF">CARN7_1875</name>
</gene>
<protein>
    <submittedName>
        <fullName evidence="4">Integrase/recombinase</fullName>
    </submittedName>
</protein>
<dbReference type="InterPro" id="IPR002104">
    <property type="entry name" value="Integrase_catalytic"/>
</dbReference>
<organism evidence="4">
    <name type="scientific">mine drainage metagenome</name>
    <dbReference type="NCBI Taxonomy" id="410659"/>
    <lineage>
        <taxon>unclassified sequences</taxon>
        <taxon>metagenomes</taxon>
        <taxon>ecological metagenomes</taxon>
    </lineage>
</organism>
<dbReference type="PANTHER" id="PTHR30349">
    <property type="entry name" value="PHAGE INTEGRASE-RELATED"/>
    <property type="match status" value="1"/>
</dbReference>
<evidence type="ECO:0000256" key="2">
    <source>
        <dbReference type="ARBA" id="ARBA00023172"/>
    </source>
</evidence>
<feature type="domain" description="Tyr recombinase" evidence="3">
    <location>
        <begin position="98"/>
        <end position="301"/>
    </location>
</feature>
<dbReference type="SUPFAM" id="SSF56349">
    <property type="entry name" value="DNA breaking-rejoining enzymes"/>
    <property type="match status" value="1"/>
</dbReference>
<keyword evidence="1" id="KW-0238">DNA-binding</keyword>
<sequence>MNFSDLVTEYVTYKQALGMRFDAEARELASLCRRLGDVSVASVTADQIQAYLNGNKAVSSYWARKRTILGGLYRFALARGYSIISPLPRYRPRLPPPFAPYIYSQAELKRLLDVAPAACGPCVPLDAYVLRTLILLLYGACLRHGEALRLTIKDVDLEQSILCIRETKFYKTRLVPMGKHLNTALREYMQRRNLQFATEPDAPLLCFRDGRPLSQSAVRSAFRRQRTLANVQCAGNGGHQQPRLHDLRHTGAVHRLIAWYRSGADLQRLLPQLATYLGHIDLVSTQRYLTLTPELLHEASTRFESYAMETHHD</sequence>
<comment type="caution">
    <text evidence="4">The sequence shown here is derived from an EMBL/GenBank/DDBJ whole genome shotgun (WGS) entry which is preliminary data.</text>
</comment>
<dbReference type="Gene3D" id="1.10.443.10">
    <property type="entry name" value="Intergrase catalytic core"/>
    <property type="match status" value="1"/>
</dbReference>
<keyword evidence="2" id="KW-0233">DNA recombination</keyword>
<dbReference type="GO" id="GO:0015074">
    <property type="term" value="P:DNA integration"/>
    <property type="evidence" value="ECO:0007669"/>
    <property type="project" value="InterPro"/>
</dbReference>
<evidence type="ECO:0000313" key="4">
    <source>
        <dbReference type="EMBL" id="CBI11065.1"/>
    </source>
</evidence>
<dbReference type="GO" id="GO:0006310">
    <property type="term" value="P:DNA recombination"/>
    <property type="evidence" value="ECO:0007669"/>
    <property type="project" value="UniProtKB-KW"/>
</dbReference>
<dbReference type="InterPro" id="IPR013762">
    <property type="entry name" value="Integrase-like_cat_sf"/>
</dbReference>
<evidence type="ECO:0000256" key="1">
    <source>
        <dbReference type="ARBA" id="ARBA00023125"/>
    </source>
</evidence>
<dbReference type="InterPro" id="IPR011010">
    <property type="entry name" value="DNA_brk_join_enz"/>
</dbReference>
<dbReference type="AlphaFoldDB" id="E6QUZ2"/>
<dbReference type="EMBL" id="CABR01000121">
    <property type="protein sequence ID" value="CBI11065.1"/>
    <property type="molecule type" value="Genomic_DNA"/>
</dbReference>
<dbReference type="Pfam" id="PF00589">
    <property type="entry name" value="Phage_integrase"/>
    <property type="match status" value="1"/>
</dbReference>
<dbReference type="PROSITE" id="PS51898">
    <property type="entry name" value="TYR_RECOMBINASE"/>
    <property type="match status" value="1"/>
</dbReference>
<accession>E6QUZ2</accession>
<dbReference type="InterPro" id="IPR050090">
    <property type="entry name" value="Tyrosine_recombinase_XerCD"/>
</dbReference>
<dbReference type="GO" id="GO:0003677">
    <property type="term" value="F:DNA binding"/>
    <property type="evidence" value="ECO:0007669"/>
    <property type="project" value="UniProtKB-KW"/>
</dbReference>